<dbReference type="SMART" id="SM00245">
    <property type="entry name" value="TSPc"/>
    <property type="match status" value="1"/>
</dbReference>
<sequence length="707" mass="78419">MVYFQHSRAALMAGCMLLGAGLSGQAQSKKDTISADGLRKGIVKAVAQKLQKSHFAPKAFDDKFSTEIWDSFLRNLDGRRNVFLAGDIEKLNKYRLLLDDEINEGSIAFFDEAWKIYSRRLLEAKALVEKSLQQPFSFTSKEVLETERKDSPYPTTIAERDKIWYAFLKYAVLRAYTDLETNTGSATIDPVLEKKARENVAAQYRRFFITQQKETAVNEKFAMYVNAIALNMDPHTTYTFPTMKDPVRAQLSGQYFGIGMELGIGEMDVFVKRLVPGGSAYKSGLLKENDRILAVIDNKGKMVPTADLDPNDISSMIRGEEGTSVTMLVMQPGSPERTVTIPREKISEIANKAKSAVINQNGKKIGYLYLPLFYLNSGNEQLPGCSADVAAELDKLRDQEVEGIVFDLRGNGGGSLTEVVRMGASFMPATPMSLLRSRDKVDVYTSPVVNAPKFQGPLVVLVDEGSASASEIFAAAIQDHQRGLVIGTSSSFGKGTAQTMTNIGKMGDPANGIPDINYGSMRITLQKFYRASGATTQLQGVKPDVVLADRLVLNSVREIEMPAAMAVDTLAVDKAPEKFNTIDYAPLINKAQQRAMENSTLQMIGKNMSRLQYLQKAPVNMELGSYRKLKQEMKDLEQQIAKAKELPSSGMQLSASFYTNINPALQKKDEYQEKLYNNWLESLSKDLFLSEAVQLVQDMIKAPQIKK</sequence>
<dbReference type="Pfam" id="PF03572">
    <property type="entry name" value="Peptidase_S41"/>
    <property type="match status" value="1"/>
</dbReference>
<evidence type="ECO:0000313" key="10">
    <source>
        <dbReference type="Proteomes" id="UP000293874"/>
    </source>
</evidence>
<evidence type="ECO:0000256" key="1">
    <source>
        <dbReference type="ARBA" id="ARBA00009179"/>
    </source>
</evidence>
<keyword evidence="10" id="KW-1185">Reference proteome</keyword>
<dbReference type="GO" id="GO:0007165">
    <property type="term" value="P:signal transduction"/>
    <property type="evidence" value="ECO:0007669"/>
    <property type="project" value="TreeGrafter"/>
</dbReference>
<dbReference type="GO" id="GO:0030288">
    <property type="term" value="C:outer membrane-bounded periplasmic space"/>
    <property type="evidence" value="ECO:0007669"/>
    <property type="project" value="TreeGrafter"/>
</dbReference>
<dbReference type="SUPFAM" id="SSF52096">
    <property type="entry name" value="ClpP/crotonase"/>
    <property type="match status" value="1"/>
</dbReference>
<dbReference type="PROSITE" id="PS50106">
    <property type="entry name" value="PDZ"/>
    <property type="match status" value="1"/>
</dbReference>
<dbReference type="SMART" id="SM00228">
    <property type="entry name" value="PDZ"/>
    <property type="match status" value="1"/>
</dbReference>
<reference evidence="9 10" key="1">
    <citation type="submission" date="2019-02" db="EMBL/GenBank/DDBJ databases">
        <title>Genomic Encyclopedia of Type Strains, Phase IV (KMG-IV): sequencing the most valuable type-strain genomes for metagenomic binning, comparative biology and taxonomic classification.</title>
        <authorList>
            <person name="Goeker M."/>
        </authorList>
    </citation>
    <scope>NUCLEOTIDE SEQUENCE [LARGE SCALE GENOMIC DNA]</scope>
    <source>
        <strain evidence="9 10">DSM 18116</strain>
    </source>
</reference>
<dbReference type="NCBIfam" id="TIGR00225">
    <property type="entry name" value="prc"/>
    <property type="match status" value="1"/>
</dbReference>
<dbReference type="GO" id="GO:0004175">
    <property type="term" value="F:endopeptidase activity"/>
    <property type="evidence" value="ECO:0007669"/>
    <property type="project" value="TreeGrafter"/>
</dbReference>
<evidence type="ECO:0000256" key="4">
    <source>
        <dbReference type="ARBA" id="ARBA00022825"/>
    </source>
</evidence>
<dbReference type="InterPro" id="IPR040573">
    <property type="entry name" value="TSP_N"/>
</dbReference>
<dbReference type="Pfam" id="PF11818">
    <property type="entry name" value="DUF3340"/>
    <property type="match status" value="1"/>
</dbReference>
<dbReference type="Gene3D" id="3.90.226.10">
    <property type="entry name" value="2-enoyl-CoA Hydratase, Chain A, domain 1"/>
    <property type="match status" value="1"/>
</dbReference>
<dbReference type="InterPro" id="IPR029045">
    <property type="entry name" value="ClpP/crotonase-like_dom_sf"/>
</dbReference>
<evidence type="ECO:0000256" key="5">
    <source>
        <dbReference type="RuleBase" id="RU004404"/>
    </source>
</evidence>
<evidence type="ECO:0000256" key="7">
    <source>
        <dbReference type="SAM" id="SignalP"/>
    </source>
</evidence>
<dbReference type="InterPro" id="IPR005151">
    <property type="entry name" value="Tail-specific_protease"/>
</dbReference>
<dbReference type="GO" id="GO:0006508">
    <property type="term" value="P:proteolysis"/>
    <property type="evidence" value="ECO:0007669"/>
    <property type="project" value="UniProtKB-KW"/>
</dbReference>
<dbReference type="OrthoDB" id="9812068at2"/>
<dbReference type="GO" id="GO:0008236">
    <property type="term" value="F:serine-type peptidase activity"/>
    <property type="evidence" value="ECO:0007669"/>
    <property type="project" value="UniProtKB-KW"/>
</dbReference>
<dbReference type="Proteomes" id="UP000293874">
    <property type="component" value="Unassembled WGS sequence"/>
</dbReference>
<evidence type="ECO:0000256" key="6">
    <source>
        <dbReference type="SAM" id="Coils"/>
    </source>
</evidence>
<feature type="domain" description="PDZ" evidence="8">
    <location>
        <begin position="252"/>
        <end position="332"/>
    </location>
</feature>
<dbReference type="Pfam" id="PF00595">
    <property type="entry name" value="PDZ"/>
    <property type="match status" value="1"/>
</dbReference>
<dbReference type="Gene3D" id="2.30.42.10">
    <property type="match status" value="1"/>
</dbReference>
<feature type="signal peptide" evidence="7">
    <location>
        <begin position="1"/>
        <end position="26"/>
    </location>
</feature>
<dbReference type="SUPFAM" id="SSF50156">
    <property type="entry name" value="PDZ domain-like"/>
    <property type="match status" value="1"/>
</dbReference>
<feature type="chain" id="PRO_5020924504" evidence="7">
    <location>
        <begin position="27"/>
        <end position="707"/>
    </location>
</feature>
<dbReference type="InterPro" id="IPR036034">
    <property type="entry name" value="PDZ_sf"/>
</dbReference>
<proteinExistence type="inferred from homology"/>
<feature type="coiled-coil region" evidence="6">
    <location>
        <begin position="619"/>
        <end position="646"/>
    </location>
</feature>
<dbReference type="PANTHER" id="PTHR32060">
    <property type="entry name" value="TAIL-SPECIFIC PROTEASE"/>
    <property type="match status" value="1"/>
</dbReference>
<dbReference type="InterPro" id="IPR020992">
    <property type="entry name" value="Tail_Prtase_C"/>
</dbReference>
<accession>A0A4V2F1Z7</accession>
<evidence type="ECO:0000259" key="8">
    <source>
        <dbReference type="PROSITE" id="PS50106"/>
    </source>
</evidence>
<dbReference type="CDD" id="cd06782">
    <property type="entry name" value="cpPDZ_CPP-like"/>
    <property type="match status" value="1"/>
</dbReference>
<dbReference type="InterPro" id="IPR001478">
    <property type="entry name" value="PDZ"/>
</dbReference>
<comment type="caution">
    <text evidence="9">The sequence shown here is derived from an EMBL/GenBank/DDBJ whole genome shotgun (WGS) entry which is preliminary data.</text>
</comment>
<protein>
    <submittedName>
        <fullName evidence="9">Carboxyl-terminal processing protease</fullName>
    </submittedName>
</protein>
<organism evidence="9 10">
    <name type="scientific">Pseudobacter ginsenosidimutans</name>
    <dbReference type="NCBI Taxonomy" id="661488"/>
    <lineage>
        <taxon>Bacteria</taxon>
        <taxon>Pseudomonadati</taxon>
        <taxon>Bacteroidota</taxon>
        <taxon>Chitinophagia</taxon>
        <taxon>Chitinophagales</taxon>
        <taxon>Chitinophagaceae</taxon>
        <taxon>Pseudobacter</taxon>
    </lineage>
</organism>
<keyword evidence="2 5" id="KW-0645">Protease</keyword>
<evidence type="ECO:0000313" key="9">
    <source>
        <dbReference type="EMBL" id="RZS75516.1"/>
    </source>
</evidence>
<dbReference type="AlphaFoldDB" id="A0A4V2F1Z7"/>
<keyword evidence="4 5" id="KW-0720">Serine protease</keyword>
<dbReference type="PANTHER" id="PTHR32060:SF22">
    <property type="entry name" value="CARBOXYL-TERMINAL-PROCESSING PEPTIDASE 3, CHLOROPLASTIC"/>
    <property type="match status" value="1"/>
</dbReference>
<evidence type="ECO:0000256" key="2">
    <source>
        <dbReference type="ARBA" id="ARBA00022670"/>
    </source>
</evidence>
<dbReference type="RefSeq" id="WP_130539882.1">
    <property type="nucleotide sequence ID" value="NZ_CP042431.1"/>
</dbReference>
<evidence type="ECO:0000256" key="3">
    <source>
        <dbReference type="ARBA" id="ARBA00022801"/>
    </source>
</evidence>
<dbReference type="Pfam" id="PF17804">
    <property type="entry name" value="TSP_NTD"/>
    <property type="match status" value="1"/>
</dbReference>
<dbReference type="EMBL" id="SGXA01000001">
    <property type="protein sequence ID" value="RZS75516.1"/>
    <property type="molecule type" value="Genomic_DNA"/>
</dbReference>
<gene>
    <name evidence="9" type="ORF">EV199_1385</name>
</gene>
<comment type="similarity">
    <text evidence="1 5">Belongs to the peptidase S41A family.</text>
</comment>
<dbReference type="CDD" id="cd07560">
    <property type="entry name" value="Peptidase_S41_CPP"/>
    <property type="match status" value="1"/>
</dbReference>
<keyword evidence="6" id="KW-0175">Coiled coil</keyword>
<keyword evidence="7" id="KW-0732">Signal</keyword>
<dbReference type="InterPro" id="IPR004447">
    <property type="entry name" value="Peptidase_S41A"/>
</dbReference>
<name>A0A4V2F1Z7_9BACT</name>
<keyword evidence="3 5" id="KW-0378">Hydrolase</keyword>